<dbReference type="GO" id="GO:0004527">
    <property type="term" value="F:exonuclease activity"/>
    <property type="evidence" value="ECO:0007669"/>
    <property type="project" value="UniProtKB-KW"/>
</dbReference>
<proteinExistence type="predicted"/>
<name>A0A1F5QZW9_9BACT</name>
<dbReference type="Gene3D" id="3.90.1640.30">
    <property type="match status" value="1"/>
</dbReference>
<dbReference type="PANTHER" id="PTHR30255:SF2">
    <property type="entry name" value="SINGLE-STRANDED-DNA-SPECIFIC EXONUCLEASE RECJ"/>
    <property type="match status" value="1"/>
</dbReference>
<dbReference type="Pfam" id="PF01368">
    <property type="entry name" value="DHH"/>
    <property type="match status" value="1"/>
</dbReference>
<organism evidence="2 3">
    <name type="scientific">Candidatus Edwardsbacteria bacterium GWF2_54_11</name>
    <dbReference type="NCBI Taxonomy" id="1817851"/>
    <lineage>
        <taxon>Bacteria</taxon>
        <taxon>Candidatus Edwardsiibacteriota</taxon>
    </lineage>
</organism>
<dbReference type="InterPro" id="IPR051673">
    <property type="entry name" value="SSDNA_exonuclease_RecJ"/>
</dbReference>
<dbReference type="PANTHER" id="PTHR30255">
    <property type="entry name" value="SINGLE-STRANDED-DNA-SPECIFIC EXONUCLEASE RECJ"/>
    <property type="match status" value="1"/>
</dbReference>
<sequence length="497" mass="55211">MPENHTTPRPANPADWASLQKAAAIINRACREKRGIAIWGHDDIDGIASVAIMLDALRGKTEVIYYIPPKSVTHYGLDREVIDQLLARGASLLITVDSGISSIDEAEYAAAKGLELIITDHHELPPRLPKAVCLLNPKIPEEGRPTPHLAGAGVALYLAAAMDGESREDWLNQHPQRTAWAALATVTDRVPMTSENWHIVRSGLGFIDGNEVIGRLNDLLGISSEQGLSPRIISQTYVSLLSSGISQGFRHETLELLQGDFDPQHWQELYSEEQLWLNRMEEQVAAKTEKALADPNPLKVLEDDQLPWSLVGPVAGGVRDRTGLPVIILGRKNGLTAGECRGFEPFDFVALLNELKRFFLQHGGHKPAAGFTVLEGREKELIEALRKYGTKDPALILKAKPSKKTDHKLVRLSEIDAALPEILLRAPFGPANQPPVCEFDNLLLPKYSQPGDRYWLRYLMASQKNQDFVSCKCRCTLDVTHKDIFYLDILELKANKY</sequence>
<dbReference type="SUPFAM" id="SSF64182">
    <property type="entry name" value="DHH phosphoesterases"/>
    <property type="match status" value="1"/>
</dbReference>
<dbReference type="AlphaFoldDB" id="A0A1F5QZW9"/>
<comment type="caution">
    <text evidence="2">The sequence shown here is derived from an EMBL/GenBank/DDBJ whole genome shotgun (WGS) entry which is preliminary data.</text>
</comment>
<evidence type="ECO:0000313" key="3">
    <source>
        <dbReference type="Proteomes" id="UP000177230"/>
    </source>
</evidence>
<dbReference type="Gene3D" id="3.10.310.30">
    <property type="match status" value="1"/>
</dbReference>
<accession>A0A1F5QZW9</accession>
<evidence type="ECO:0000259" key="1">
    <source>
        <dbReference type="Pfam" id="PF01368"/>
    </source>
</evidence>
<dbReference type="Proteomes" id="UP000177230">
    <property type="component" value="Unassembled WGS sequence"/>
</dbReference>
<evidence type="ECO:0000313" key="2">
    <source>
        <dbReference type="EMBL" id="OGF07201.1"/>
    </source>
</evidence>
<gene>
    <name evidence="2" type="ORF">A2024_09800</name>
</gene>
<dbReference type="EMBL" id="MFFM01000051">
    <property type="protein sequence ID" value="OGF07201.1"/>
    <property type="molecule type" value="Genomic_DNA"/>
</dbReference>
<feature type="domain" description="DDH" evidence="1">
    <location>
        <begin position="36"/>
        <end position="166"/>
    </location>
</feature>
<dbReference type="InterPro" id="IPR001667">
    <property type="entry name" value="DDH_dom"/>
</dbReference>
<reference evidence="2 3" key="1">
    <citation type="journal article" date="2016" name="Nat. Commun.">
        <title>Thousands of microbial genomes shed light on interconnected biogeochemical processes in an aquifer system.</title>
        <authorList>
            <person name="Anantharaman K."/>
            <person name="Brown C.T."/>
            <person name="Hug L.A."/>
            <person name="Sharon I."/>
            <person name="Castelle C.J."/>
            <person name="Probst A.J."/>
            <person name="Thomas B.C."/>
            <person name="Singh A."/>
            <person name="Wilkins M.J."/>
            <person name="Karaoz U."/>
            <person name="Brodie E.L."/>
            <person name="Williams K.H."/>
            <person name="Hubbard S.S."/>
            <person name="Banfield J.F."/>
        </authorList>
    </citation>
    <scope>NUCLEOTIDE SEQUENCE [LARGE SCALE GENOMIC DNA]</scope>
</reference>
<protein>
    <recommendedName>
        <fullName evidence="1">DDH domain-containing protein</fullName>
    </recommendedName>
</protein>
<dbReference type="InterPro" id="IPR038763">
    <property type="entry name" value="DHH_sf"/>
</dbReference>